<dbReference type="Gene3D" id="4.10.240.10">
    <property type="entry name" value="Zn(2)-C6 fungal-type DNA-binding domain"/>
    <property type="match status" value="1"/>
</dbReference>
<evidence type="ECO:0000256" key="1">
    <source>
        <dbReference type="ARBA" id="ARBA00022723"/>
    </source>
</evidence>
<evidence type="ECO:0000256" key="5">
    <source>
        <dbReference type="ARBA" id="ARBA00023242"/>
    </source>
</evidence>
<organism evidence="8 9">
    <name type="scientific">Phialocephala subalpina</name>
    <dbReference type="NCBI Taxonomy" id="576137"/>
    <lineage>
        <taxon>Eukaryota</taxon>
        <taxon>Fungi</taxon>
        <taxon>Dikarya</taxon>
        <taxon>Ascomycota</taxon>
        <taxon>Pezizomycotina</taxon>
        <taxon>Leotiomycetes</taxon>
        <taxon>Helotiales</taxon>
        <taxon>Mollisiaceae</taxon>
        <taxon>Phialocephala</taxon>
        <taxon>Phialocephala fortinii species complex</taxon>
    </lineage>
</organism>
<proteinExistence type="predicted"/>
<keyword evidence="5" id="KW-0539">Nucleus</keyword>
<feature type="region of interest" description="Disordered" evidence="6">
    <location>
        <begin position="108"/>
        <end position="132"/>
    </location>
</feature>
<dbReference type="STRING" id="576137.A0A1L7XT47"/>
<dbReference type="GO" id="GO:0000981">
    <property type="term" value="F:DNA-binding transcription factor activity, RNA polymerase II-specific"/>
    <property type="evidence" value="ECO:0007669"/>
    <property type="project" value="InterPro"/>
</dbReference>
<evidence type="ECO:0000256" key="4">
    <source>
        <dbReference type="ARBA" id="ARBA00023163"/>
    </source>
</evidence>
<keyword evidence="9" id="KW-1185">Reference proteome</keyword>
<evidence type="ECO:0000256" key="2">
    <source>
        <dbReference type="ARBA" id="ARBA00022833"/>
    </source>
</evidence>
<dbReference type="EMBL" id="FJOG01000051">
    <property type="protein sequence ID" value="CZR68147.1"/>
    <property type="molecule type" value="Genomic_DNA"/>
</dbReference>
<keyword evidence="3" id="KW-0805">Transcription regulation</keyword>
<keyword evidence="2" id="KW-0862">Zinc</keyword>
<accession>A0A1L7XT47</accession>
<dbReference type="SMART" id="SM00066">
    <property type="entry name" value="GAL4"/>
    <property type="match status" value="1"/>
</dbReference>
<dbReference type="CDD" id="cd00067">
    <property type="entry name" value="GAL4"/>
    <property type="match status" value="1"/>
</dbReference>
<keyword evidence="1" id="KW-0479">Metal-binding</keyword>
<reference evidence="8 9" key="1">
    <citation type="submission" date="2016-03" db="EMBL/GenBank/DDBJ databases">
        <authorList>
            <person name="Ploux O."/>
        </authorList>
    </citation>
    <scope>NUCLEOTIDE SEQUENCE [LARGE SCALE GENOMIC DNA]</scope>
    <source>
        <strain evidence="8 9">UAMH 11012</strain>
    </source>
</reference>
<evidence type="ECO:0000256" key="6">
    <source>
        <dbReference type="SAM" id="MobiDB-lite"/>
    </source>
</evidence>
<evidence type="ECO:0000256" key="3">
    <source>
        <dbReference type="ARBA" id="ARBA00023015"/>
    </source>
</evidence>
<feature type="compositionally biased region" description="Polar residues" evidence="6">
    <location>
        <begin position="114"/>
        <end position="126"/>
    </location>
</feature>
<evidence type="ECO:0000313" key="8">
    <source>
        <dbReference type="EMBL" id="CZR68147.1"/>
    </source>
</evidence>
<feature type="domain" description="Zn(2)-C6 fungal-type" evidence="7">
    <location>
        <begin position="46"/>
        <end position="76"/>
    </location>
</feature>
<dbReference type="Proteomes" id="UP000184330">
    <property type="component" value="Unassembled WGS sequence"/>
</dbReference>
<dbReference type="Pfam" id="PF00172">
    <property type="entry name" value="Zn_clus"/>
    <property type="match status" value="1"/>
</dbReference>
<dbReference type="OrthoDB" id="5423818at2759"/>
<dbReference type="PROSITE" id="PS50048">
    <property type="entry name" value="ZN2_CY6_FUNGAL_2"/>
    <property type="match status" value="1"/>
</dbReference>
<keyword evidence="4" id="KW-0804">Transcription</keyword>
<evidence type="ECO:0000313" key="9">
    <source>
        <dbReference type="Proteomes" id="UP000184330"/>
    </source>
</evidence>
<dbReference type="AlphaFoldDB" id="A0A1L7XT47"/>
<evidence type="ECO:0000259" key="7">
    <source>
        <dbReference type="PROSITE" id="PS50048"/>
    </source>
</evidence>
<protein>
    <recommendedName>
        <fullName evidence="7">Zn(2)-C6 fungal-type domain-containing protein</fullName>
    </recommendedName>
</protein>
<dbReference type="SUPFAM" id="SSF57701">
    <property type="entry name" value="Zn2/Cys6 DNA-binding domain"/>
    <property type="match status" value="1"/>
</dbReference>
<sequence>MEDMTEMGPTLRCSICDKSFDNRKSQLRHASYCRKARSRVTSRKKACTACTKAKTRCDAASSKCSRCLAKNITCFYTPGASSSTGPIASPPSNHISALDSSTVLTLASEEPSGNLVSEGSKSSTTIRDPAPAHTDLVSSSLNTVEWIFESAGPASTSTDSQIANYANAITTSYSDSHGSTEPVAVPGAATSLSQSLEIDYGAKEPPQETCDREFDLHTAFSNLGSINALELQQFIPKVPKAFAPRSFQNDQLSLNRRFVLCTLRSYPSMMLSGDPPPFIHRYYGYGVDTSAGNLTTQVARPAPLKNCANIVLWFTKKDKDNIRFIWNTIKAETERLLKELWTESDQDAVAALQAMTLYFLLRISEDNEEVTSFDIQLIQTMIRIAIRVNVRFPNYNKPFETGLAKWEDWMLAESLRRTVTVLCLIELLFEVYSVIGLHKYDGNLLAGLSLPCGRNLWKASTRTEWETEYTTQRDRAVGTRNFTFKDLTSPQFQAEGTLDSWLTQLDDLGNLVVAAASIKH</sequence>
<dbReference type="GO" id="GO:0008270">
    <property type="term" value="F:zinc ion binding"/>
    <property type="evidence" value="ECO:0007669"/>
    <property type="project" value="InterPro"/>
</dbReference>
<dbReference type="InterPro" id="IPR001138">
    <property type="entry name" value="Zn2Cys6_DnaBD"/>
</dbReference>
<name>A0A1L7XT47_9HELO</name>
<dbReference type="InterPro" id="IPR036864">
    <property type="entry name" value="Zn2-C6_fun-type_DNA-bd_sf"/>
</dbReference>
<gene>
    <name evidence="8" type="ORF">PAC_18046</name>
</gene>
<dbReference type="PROSITE" id="PS00463">
    <property type="entry name" value="ZN2_CY6_FUNGAL_1"/>
    <property type="match status" value="1"/>
</dbReference>
<dbReference type="PANTHER" id="PTHR47660:SF3">
    <property type="entry name" value="FINGER DOMAIN PROTEIN, PUTATIVE (AFU_ORTHOLOGUE AFUA_4G03310)-RELATED"/>
    <property type="match status" value="1"/>
</dbReference>
<dbReference type="PANTHER" id="PTHR47660">
    <property type="entry name" value="TRANSCRIPTION FACTOR WITH C2H2 AND ZN(2)-CYS(6) DNA BINDING DOMAIN (EUROFUNG)-RELATED-RELATED"/>
    <property type="match status" value="1"/>
</dbReference>